<comment type="caution">
    <text evidence="9">The sequence shown here is derived from an EMBL/GenBank/DDBJ whole genome shotgun (WGS) entry which is preliminary data.</text>
</comment>
<dbReference type="Proteomes" id="UP001597101">
    <property type="component" value="Unassembled WGS sequence"/>
</dbReference>
<keyword evidence="3 6" id="KW-0378">Hydrolase</keyword>
<evidence type="ECO:0000259" key="7">
    <source>
        <dbReference type="Pfam" id="PF01979"/>
    </source>
</evidence>
<dbReference type="HAMAP" id="MF_01518">
    <property type="entry name" value="Adenine_deamin"/>
    <property type="match status" value="1"/>
</dbReference>
<name>A0ABW3FDA8_9HYPH</name>
<dbReference type="PANTHER" id="PTHR11113">
    <property type="entry name" value="N-ACETYLGLUCOSAMINE-6-PHOSPHATE DEACETYLASE"/>
    <property type="match status" value="1"/>
</dbReference>
<dbReference type="EC" id="3.5.4.2" evidence="2 6"/>
<keyword evidence="10" id="KW-1185">Reference proteome</keyword>
<dbReference type="SUPFAM" id="SSF51338">
    <property type="entry name" value="Composite domain of metallo-dependent hydrolases"/>
    <property type="match status" value="1"/>
</dbReference>
<feature type="domain" description="Adenine deaminase C-terminal" evidence="8">
    <location>
        <begin position="414"/>
        <end position="578"/>
    </location>
</feature>
<comment type="catalytic activity">
    <reaction evidence="5 6">
        <text>adenine + H2O + H(+) = hypoxanthine + NH4(+)</text>
        <dbReference type="Rhea" id="RHEA:23688"/>
        <dbReference type="ChEBI" id="CHEBI:15377"/>
        <dbReference type="ChEBI" id="CHEBI:15378"/>
        <dbReference type="ChEBI" id="CHEBI:16708"/>
        <dbReference type="ChEBI" id="CHEBI:17368"/>
        <dbReference type="ChEBI" id="CHEBI:28938"/>
        <dbReference type="EC" id="3.5.4.2"/>
    </reaction>
</comment>
<gene>
    <name evidence="6" type="primary">ade</name>
    <name evidence="9" type="ORF">ACFQ14_00910</name>
</gene>
<proteinExistence type="inferred from homology"/>
<dbReference type="EMBL" id="JBHTJV010000002">
    <property type="protein sequence ID" value="MFD0914960.1"/>
    <property type="molecule type" value="Genomic_DNA"/>
</dbReference>
<dbReference type="InterPro" id="IPR026912">
    <property type="entry name" value="Adenine_deam_C"/>
</dbReference>
<dbReference type="InterPro" id="IPR011059">
    <property type="entry name" value="Metal-dep_hydrolase_composite"/>
</dbReference>
<evidence type="ECO:0000259" key="8">
    <source>
        <dbReference type="Pfam" id="PF13382"/>
    </source>
</evidence>
<evidence type="ECO:0000256" key="5">
    <source>
        <dbReference type="ARBA" id="ARBA00047720"/>
    </source>
</evidence>
<dbReference type="InterPro" id="IPR006679">
    <property type="entry name" value="Adenine_deam"/>
</dbReference>
<dbReference type="Pfam" id="PF01979">
    <property type="entry name" value="Amidohydro_1"/>
    <property type="match status" value="1"/>
</dbReference>
<accession>A0ABW3FDA8</accession>
<keyword evidence="4 6" id="KW-0464">Manganese</keyword>
<dbReference type="Gene3D" id="3.20.20.140">
    <property type="entry name" value="Metal-dependent hydrolases"/>
    <property type="match status" value="1"/>
</dbReference>
<evidence type="ECO:0000256" key="6">
    <source>
        <dbReference type="HAMAP-Rule" id="MF_01518"/>
    </source>
</evidence>
<evidence type="ECO:0000313" key="10">
    <source>
        <dbReference type="Proteomes" id="UP001597101"/>
    </source>
</evidence>
<dbReference type="InterPro" id="IPR006680">
    <property type="entry name" value="Amidohydro-rel"/>
</dbReference>
<organism evidence="9 10">
    <name type="scientific">Pseudahrensia aquimaris</name>
    <dbReference type="NCBI Taxonomy" id="744461"/>
    <lineage>
        <taxon>Bacteria</taxon>
        <taxon>Pseudomonadati</taxon>
        <taxon>Pseudomonadota</taxon>
        <taxon>Alphaproteobacteria</taxon>
        <taxon>Hyphomicrobiales</taxon>
        <taxon>Ahrensiaceae</taxon>
        <taxon>Pseudahrensia</taxon>
    </lineage>
</organism>
<dbReference type="PANTHER" id="PTHR11113:SF2">
    <property type="entry name" value="ADENINE DEAMINASE"/>
    <property type="match status" value="1"/>
</dbReference>
<sequence>MSETINLNDPDLRSRAVRAAQGYEPFDVLIANGTLFDGVTGQLRAADVGLIGPLIASVHPTASRDDARKTVDASGCILSPGLIDMHMHIESSMITPSAYAAEVLPRGVTTLVWDPHEFGNTCGVSGVDYAVQAAKDSPMNVLTLAPSCVPSAPGYETTGGDFTADIVASLLANPDIHGVAEVMSMQALLDRDERMSCIVQAGLDAGKRVCGHARSLTGGALNAYAASGVETDHELTSGADLVEKLQMGLTIELRGSHDHLLPQFVEELNRLGQLPQTLTLCTDDVFIDDLVAAGGLDDVVRRLVKYGLKPEWALQAATFNAANRLGRSDLGLIAPGKRADISIFDNLETFRAKAVFANGVCIAENGSLISPLKETEIPSSMYDTMKIKPVCVDDFRVSARGKTVTVATIEKPRFTQWGRREVDVVDGFASCPPDMIKMAIINRFGTNEAPRIAYLSHWGTWRGAFATTVSHDSHNLTVFGGNEKDMAVAANAVIEAGGGLAAASQGRVLEVLALPVAGLASSEPTADLAERFQKIRSAMDEIVDWEPPYLVFKACFGASLVCNAGPHLSDIGIVDTHQNVILKSPIEAFDAV</sequence>
<dbReference type="RefSeq" id="WP_377210814.1">
    <property type="nucleotide sequence ID" value="NZ_JBHTJV010000002.1"/>
</dbReference>
<comment type="similarity">
    <text evidence="1 6">Belongs to the metallo-dependent hydrolases superfamily. Adenine deaminase family.</text>
</comment>
<comment type="cofactor">
    <cofactor evidence="6">
        <name>Mn(2+)</name>
        <dbReference type="ChEBI" id="CHEBI:29035"/>
    </cofactor>
</comment>
<feature type="domain" description="Amidohydrolase-related" evidence="7">
    <location>
        <begin position="77"/>
        <end position="358"/>
    </location>
</feature>
<evidence type="ECO:0000256" key="2">
    <source>
        <dbReference type="ARBA" id="ARBA00012782"/>
    </source>
</evidence>
<dbReference type="Pfam" id="PF13382">
    <property type="entry name" value="Adenine_deam_C"/>
    <property type="match status" value="1"/>
</dbReference>
<evidence type="ECO:0000256" key="1">
    <source>
        <dbReference type="ARBA" id="ARBA00006773"/>
    </source>
</evidence>
<protein>
    <recommendedName>
        <fullName evidence="2 6">Adenine deaminase</fullName>
        <shortName evidence="6">Adenase</shortName>
        <shortName evidence="6">Adenine aminase</shortName>
        <ecNumber evidence="2 6">3.5.4.2</ecNumber>
    </recommendedName>
</protein>
<dbReference type="InterPro" id="IPR032466">
    <property type="entry name" value="Metal_Hydrolase"/>
</dbReference>
<evidence type="ECO:0000256" key="4">
    <source>
        <dbReference type="ARBA" id="ARBA00023211"/>
    </source>
</evidence>
<evidence type="ECO:0000256" key="3">
    <source>
        <dbReference type="ARBA" id="ARBA00022801"/>
    </source>
</evidence>
<reference evidence="10" key="1">
    <citation type="journal article" date="2019" name="Int. J. Syst. Evol. Microbiol.">
        <title>The Global Catalogue of Microorganisms (GCM) 10K type strain sequencing project: providing services to taxonomists for standard genome sequencing and annotation.</title>
        <authorList>
            <consortium name="The Broad Institute Genomics Platform"/>
            <consortium name="The Broad Institute Genome Sequencing Center for Infectious Disease"/>
            <person name="Wu L."/>
            <person name="Ma J."/>
        </authorList>
    </citation>
    <scope>NUCLEOTIDE SEQUENCE [LARGE SCALE GENOMIC DNA]</scope>
    <source>
        <strain evidence="10">CCUG 60023</strain>
    </source>
</reference>
<evidence type="ECO:0000313" key="9">
    <source>
        <dbReference type="EMBL" id="MFD0914960.1"/>
    </source>
</evidence>
<dbReference type="Gene3D" id="2.30.40.10">
    <property type="entry name" value="Urease, subunit C, domain 1"/>
    <property type="match status" value="1"/>
</dbReference>
<dbReference type="SUPFAM" id="SSF51556">
    <property type="entry name" value="Metallo-dependent hydrolases"/>
    <property type="match status" value="1"/>
</dbReference>